<reference evidence="1 2" key="1">
    <citation type="submission" date="2015-10" db="EMBL/GenBank/DDBJ databases">
        <title>Genomic differences between typical nodule nitrogen-fixing rhizobial strains and those coming from bean seeds.</title>
        <authorList>
            <person name="Peralta H."/>
            <person name="Aguilar-Vera A."/>
            <person name="Diaz R."/>
            <person name="Mora Y."/>
            <person name="Martinez-Batallar G."/>
            <person name="Salazar E."/>
            <person name="Vargas-Lagunas C."/>
            <person name="Encarnacion S."/>
            <person name="Girard L."/>
            <person name="Mora J."/>
        </authorList>
    </citation>
    <scope>NUCLEOTIDE SEQUENCE [LARGE SCALE GENOMIC DNA]</scope>
    <source>
        <strain evidence="1 2">CFNEI 73</strain>
        <plasmid evidence="1 2">B</plasmid>
    </source>
</reference>
<gene>
    <name evidence="1" type="ORF">SAMCFNEI73_pB0309</name>
</gene>
<dbReference type="KEGG" id="same:SAMCFNEI73_pB0309"/>
<sequence length="75" mass="7752">MKIALLTTAALVGLLVGNLTAMAQTEEDGQVASDDGEVYFRNCSDARAAGAAPIYAGEPGYSRKLDRDGDGVACE</sequence>
<dbReference type="RefSeq" id="WP_064253487.1">
    <property type="nucleotide sequence ID" value="NZ_CP013109.1"/>
</dbReference>
<protein>
    <submittedName>
        <fullName evidence="1">Uncharacterized protein</fullName>
    </submittedName>
</protein>
<dbReference type="AlphaFoldDB" id="A0A1L3LTX4"/>
<accession>A0A1L3LTX4</accession>
<dbReference type="SMART" id="SM00894">
    <property type="entry name" value="Excalibur"/>
    <property type="match status" value="1"/>
</dbReference>
<dbReference type="InterPro" id="IPR008613">
    <property type="entry name" value="Excalibur_Ca-bd_domain"/>
</dbReference>
<dbReference type="EMBL" id="CP013109">
    <property type="protein sequence ID" value="APG93506.1"/>
    <property type="molecule type" value="Genomic_DNA"/>
</dbReference>
<keyword evidence="2" id="KW-1185">Reference proteome</keyword>
<proteinExistence type="predicted"/>
<evidence type="ECO:0000313" key="1">
    <source>
        <dbReference type="EMBL" id="APG93506.1"/>
    </source>
</evidence>
<dbReference type="Pfam" id="PF05901">
    <property type="entry name" value="Excalibur"/>
    <property type="match status" value="1"/>
</dbReference>
<dbReference type="Proteomes" id="UP000182306">
    <property type="component" value="Plasmid B"/>
</dbReference>
<keyword evidence="1" id="KW-0614">Plasmid</keyword>
<name>A0A1L3LTX4_9HYPH</name>
<evidence type="ECO:0000313" key="2">
    <source>
        <dbReference type="Proteomes" id="UP000182306"/>
    </source>
</evidence>
<organism evidence="1 2">
    <name type="scientific">Sinorhizobium americanum</name>
    <dbReference type="NCBI Taxonomy" id="194963"/>
    <lineage>
        <taxon>Bacteria</taxon>
        <taxon>Pseudomonadati</taxon>
        <taxon>Pseudomonadota</taxon>
        <taxon>Alphaproteobacteria</taxon>
        <taxon>Hyphomicrobiales</taxon>
        <taxon>Rhizobiaceae</taxon>
        <taxon>Sinorhizobium/Ensifer group</taxon>
        <taxon>Sinorhizobium</taxon>
    </lineage>
</organism>
<geneLocation type="plasmid" evidence="1 2">
    <name>B</name>
</geneLocation>